<comment type="subcellular location">
    <subcellularLocation>
        <location evidence="1">Cytoplasm</location>
        <location evidence="1">P-body</location>
    </subcellularLocation>
</comment>
<dbReference type="PANTHER" id="PTHR15598:SF5">
    <property type="entry name" value="ENHANCER OF MRNA-DECAPPING PROTEIN 4"/>
    <property type="match status" value="1"/>
</dbReference>
<evidence type="ECO:0000256" key="5">
    <source>
        <dbReference type="ARBA" id="ARBA00022737"/>
    </source>
</evidence>
<comment type="similarity">
    <text evidence="2">Belongs to the WD repeat EDC4 family.</text>
</comment>
<dbReference type="InterPro" id="IPR044938">
    <property type="entry name" value="EDC4_C_sf"/>
</dbReference>
<keyword evidence="6" id="KW-0175">Coiled coil</keyword>
<evidence type="ECO:0000256" key="6">
    <source>
        <dbReference type="ARBA" id="ARBA00023054"/>
    </source>
</evidence>
<gene>
    <name evidence="8" type="ORF">HAND00432_LOCUS10388</name>
</gene>
<evidence type="ECO:0000256" key="2">
    <source>
        <dbReference type="ARBA" id="ARBA00009639"/>
    </source>
</evidence>
<keyword evidence="3" id="KW-0963">Cytoplasm</keyword>
<evidence type="ECO:0000259" key="7">
    <source>
        <dbReference type="Pfam" id="PF21289"/>
    </source>
</evidence>
<evidence type="ECO:0000256" key="3">
    <source>
        <dbReference type="ARBA" id="ARBA00022490"/>
    </source>
</evidence>
<dbReference type="PANTHER" id="PTHR15598">
    <property type="entry name" value="ENHANCER OF MRNA-DECAPPING PROTEIN 4"/>
    <property type="match status" value="1"/>
</dbReference>
<dbReference type="Pfam" id="PF21289">
    <property type="entry name" value="EDC4_C"/>
    <property type="match status" value="1"/>
</dbReference>
<dbReference type="GO" id="GO:0000932">
    <property type="term" value="C:P-body"/>
    <property type="evidence" value="ECO:0007669"/>
    <property type="project" value="UniProtKB-SubCell"/>
</dbReference>
<name>A0A6U4NC72_HEMAN</name>
<protein>
    <recommendedName>
        <fullName evidence="7">Enhancer of mRNA-decapping protein 4 C-terminal domain-containing protein</fullName>
    </recommendedName>
</protein>
<accession>A0A6U4NC72</accession>
<organism evidence="8">
    <name type="scientific">Hemiselmis andersenii</name>
    <name type="common">Cryptophyte alga</name>
    <dbReference type="NCBI Taxonomy" id="464988"/>
    <lineage>
        <taxon>Eukaryota</taxon>
        <taxon>Cryptophyceae</taxon>
        <taxon>Cryptomonadales</taxon>
        <taxon>Hemiselmidaceae</taxon>
        <taxon>Hemiselmis</taxon>
    </lineage>
</organism>
<dbReference type="FunFam" id="1.10.220.100:FF:000001">
    <property type="entry name" value="Enhancer of mRNA-decapping protein 4"/>
    <property type="match status" value="1"/>
</dbReference>
<sequence length="139" mass="15404">MAAVYEKVSGLVMAEKWEEAFQEVLSQSDLRLVVWLCKSTQPQRIFATRPPSLTPPVVLSLVQQLGFDLSSDAQIKVQWLGQAVMALDPKDPTIGPHVPGILRDVLGKLSALEVNPAENPVTQENDFRVLMHVVRSMSQ</sequence>
<reference evidence="8" key="1">
    <citation type="submission" date="2021-01" db="EMBL/GenBank/DDBJ databases">
        <authorList>
            <person name="Corre E."/>
            <person name="Pelletier E."/>
            <person name="Niang G."/>
            <person name="Scheremetjew M."/>
            <person name="Finn R."/>
            <person name="Kale V."/>
            <person name="Holt S."/>
            <person name="Cochrane G."/>
            <person name="Meng A."/>
            <person name="Brown T."/>
            <person name="Cohen L."/>
        </authorList>
    </citation>
    <scope>NUCLEOTIDE SEQUENCE</scope>
    <source>
        <strain evidence="8">CCMP644</strain>
    </source>
</reference>
<keyword evidence="5" id="KW-0677">Repeat</keyword>
<dbReference type="AlphaFoldDB" id="A0A6U4NC72"/>
<dbReference type="Gene3D" id="6.10.140.270">
    <property type="match status" value="1"/>
</dbReference>
<evidence type="ECO:0000256" key="4">
    <source>
        <dbReference type="ARBA" id="ARBA00022574"/>
    </source>
</evidence>
<evidence type="ECO:0000256" key="1">
    <source>
        <dbReference type="ARBA" id="ARBA00004201"/>
    </source>
</evidence>
<dbReference type="GO" id="GO:0031087">
    <property type="term" value="P:deadenylation-independent decapping of nuclear-transcribed mRNA"/>
    <property type="evidence" value="ECO:0007669"/>
    <property type="project" value="InterPro"/>
</dbReference>
<evidence type="ECO:0000313" key="8">
    <source>
        <dbReference type="EMBL" id="CAD8955850.1"/>
    </source>
</evidence>
<dbReference type="EMBL" id="HBFX01017177">
    <property type="protein sequence ID" value="CAD8955850.1"/>
    <property type="molecule type" value="Transcribed_RNA"/>
</dbReference>
<dbReference type="Gene3D" id="1.10.220.100">
    <property type="entry name" value="conserved c-terminal region of ge- 1"/>
    <property type="match status" value="1"/>
</dbReference>
<proteinExistence type="inferred from homology"/>
<feature type="domain" description="Enhancer of mRNA-decapping protein 4 C-terminal" evidence="7">
    <location>
        <begin position="10"/>
        <end position="122"/>
    </location>
</feature>
<dbReference type="InterPro" id="IPR045152">
    <property type="entry name" value="EDC4-like"/>
</dbReference>
<dbReference type="InterPro" id="IPR049404">
    <property type="entry name" value="EDC4_C"/>
</dbReference>
<keyword evidence="4" id="KW-0853">WD repeat</keyword>